<sequence length="279" mass="27796">MIGLVGLGRMGGAMLGRLRDQGQDVAAFDQDAGLRTRAGGVASVADCAAPVVILSLPHEAAVEAVLAALLPAMPKAGVVVDTSTIAPGAARRFAEQTAMAGVGYLDAPVSGGPAGAAAGTLAMMLGGAPEAIAAARPVLELVATRITHVGGPGAGQVAKLANNLLVATHLMAAAEALRMADAAGVDPAALLPVLNAASGRSAATEVNWPRWILPGGFDSGFAAGLMRKDVRLALELAEAAGTPLPVCAAAASLWEASPVPDAEEFNRVPAALFQDRSHG</sequence>
<keyword evidence="7" id="KW-1185">Reference proteome</keyword>
<evidence type="ECO:0000259" key="5">
    <source>
        <dbReference type="Pfam" id="PF14833"/>
    </source>
</evidence>
<accession>A0A840AAI8</accession>
<dbReference type="GO" id="GO:0051287">
    <property type="term" value="F:NAD binding"/>
    <property type="evidence" value="ECO:0007669"/>
    <property type="project" value="InterPro"/>
</dbReference>
<evidence type="ECO:0000256" key="2">
    <source>
        <dbReference type="ARBA" id="ARBA00023027"/>
    </source>
</evidence>
<feature type="active site" evidence="3">
    <location>
        <position position="159"/>
    </location>
</feature>
<keyword evidence="2" id="KW-0520">NAD</keyword>
<dbReference type="InterPro" id="IPR029154">
    <property type="entry name" value="HIBADH-like_NADP-bd"/>
</dbReference>
<dbReference type="EC" id="1.1.1.31" evidence="6"/>
<feature type="domain" description="3-hydroxyisobutyrate dehydrogenase-like NAD-binding" evidence="5">
    <location>
        <begin position="153"/>
        <end position="256"/>
    </location>
</feature>
<dbReference type="InterPro" id="IPR036291">
    <property type="entry name" value="NAD(P)-bd_dom_sf"/>
</dbReference>
<comment type="caution">
    <text evidence="6">The sequence shown here is derived from an EMBL/GenBank/DDBJ whole genome shotgun (WGS) entry which is preliminary data.</text>
</comment>
<dbReference type="SUPFAM" id="SSF48179">
    <property type="entry name" value="6-phosphogluconate dehydrogenase C-terminal domain-like"/>
    <property type="match status" value="1"/>
</dbReference>
<dbReference type="GO" id="GO:0008442">
    <property type="term" value="F:3-hydroxyisobutyrate dehydrogenase activity"/>
    <property type="evidence" value="ECO:0007669"/>
    <property type="project" value="UniProtKB-EC"/>
</dbReference>
<keyword evidence="1 6" id="KW-0560">Oxidoreductase</keyword>
<dbReference type="PANTHER" id="PTHR22981:SF7">
    <property type="entry name" value="3-HYDROXYISOBUTYRATE DEHYDROGENASE, MITOCHONDRIAL"/>
    <property type="match status" value="1"/>
</dbReference>
<dbReference type="RefSeq" id="WP_207018200.1">
    <property type="nucleotide sequence ID" value="NZ_JACIDJ010000004.1"/>
</dbReference>
<dbReference type="Pfam" id="PF14833">
    <property type="entry name" value="NAD_binding_11"/>
    <property type="match status" value="1"/>
</dbReference>
<evidence type="ECO:0000313" key="7">
    <source>
        <dbReference type="Proteomes" id="UP000553193"/>
    </source>
</evidence>
<dbReference type="InterPro" id="IPR008927">
    <property type="entry name" value="6-PGluconate_DH-like_C_sf"/>
</dbReference>
<dbReference type="PANTHER" id="PTHR22981">
    <property type="entry name" value="3-HYDROXYISOBUTYRATE DEHYDROGENASE-RELATED"/>
    <property type="match status" value="1"/>
</dbReference>
<reference evidence="6 7" key="1">
    <citation type="submission" date="2020-08" db="EMBL/GenBank/DDBJ databases">
        <title>Genomic Encyclopedia of Type Strains, Phase IV (KMG-IV): sequencing the most valuable type-strain genomes for metagenomic binning, comparative biology and taxonomic classification.</title>
        <authorList>
            <person name="Goeker M."/>
        </authorList>
    </citation>
    <scope>NUCLEOTIDE SEQUENCE [LARGE SCALE GENOMIC DNA]</scope>
    <source>
        <strain evidence="6 7">DSM 19979</strain>
    </source>
</reference>
<organism evidence="6 7">
    <name type="scientific">Roseococcus suduntuyensis</name>
    <dbReference type="NCBI Taxonomy" id="455361"/>
    <lineage>
        <taxon>Bacteria</taxon>
        <taxon>Pseudomonadati</taxon>
        <taxon>Pseudomonadota</taxon>
        <taxon>Alphaproteobacteria</taxon>
        <taxon>Acetobacterales</taxon>
        <taxon>Roseomonadaceae</taxon>
        <taxon>Roseococcus</taxon>
    </lineage>
</organism>
<dbReference type="InterPro" id="IPR015815">
    <property type="entry name" value="HIBADH-related"/>
</dbReference>
<evidence type="ECO:0000256" key="3">
    <source>
        <dbReference type="PIRSR" id="PIRSR000103-1"/>
    </source>
</evidence>
<feature type="domain" description="6-phosphogluconate dehydrogenase NADP-binding" evidence="4">
    <location>
        <begin position="2"/>
        <end position="150"/>
    </location>
</feature>
<evidence type="ECO:0000313" key="6">
    <source>
        <dbReference type="EMBL" id="MBB3899028.1"/>
    </source>
</evidence>
<dbReference type="PIRSF" id="PIRSF000103">
    <property type="entry name" value="HIBADH"/>
    <property type="match status" value="1"/>
</dbReference>
<dbReference type="Proteomes" id="UP000553193">
    <property type="component" value="Unassembled WGS sequence"/>
</dbReference>
<dbReference type="EMBL" id="JACIDJ010000004">
    <property type="protein sequence ID" value="MBB3899028.1"/>
    <property type="molecule type" value="Genomic_DNA"/>
</dbReference>
<dbReference type="AlphaFoldDB" id="A0A840AAI8"/>
<dbReference type="Gene3D" id="1.10.1040.10">
    <property type="entry name" value="N-(1-d-carboxylethyl)-l-norvaline Dehydrogenase, domain 2"/>
    <property type="match status" value="1"/>
</dbReference>
<dbReference type="SUPFAM" id="SSF51735">
    <property type="entry name" value="NAD(P)-binding Rossmann-fold domains"/>
    <property type="match status" value="1"/>
</dbReference>
<dbReference type="InterPro" id="IPR013328">
    <property type="entry name" value="6PGD_dom2"/>
</dbReference>
<evidence type="ECO:0000256" key="1">
    <source>
        <dbReference type="ARBA" id="ARBA00023002"/>
    </source>
</evidence>
<dbReference type="InterPro" id="IPR006115">
    <property type="entry name" value="6PGDH_NADP-bd"/>
</dbReference>
<dbReference type="Pfam" id="PF03446">
    <property type="entry name" value="NAD_binding_2"/>
    <property type="match status" value="1"/>
</dbReference>
<dbReference type="Gene3D" id="3.40.50.720">
    <property type="entry name" value="NAD(P)-binding Rossmann-like Domain"/>
    <property type="match status" value="1"/>
</dbReference>
<proteinExistence type="predicted"/>
<gene>
    <name evidence="6" type="ORF">GGQ83_002476</name>
</gene>
<protein>
    <submittedName>
        <fullName evidence="6">3-hydroxyisobutyrate dehydrogenase</fullName>
        <ecNumber evidence="6">1.1.1.31</ecNumber>
    </submittedName>
</protein>
<name>A0A840AAI8_9PROT</name>
<evidence type="ECO:0000259" key="4">
    <source>
        <dbReference type="Pfam" id="PF03446"/>
    </source>
</evidence>
<dbReference type="GO" id="GO:0050661">
    <property type="term" value="F:NADP binding"/>
    <property type="evidence" value="ECO:0007669"/>
    <property type="project" value="InterPro"/>
</dbReference>